<evidence type="ECO:0000259" key="3">
    <source>
        <dbReference type="PROSITE" id="PS50305"/>
    </source>
</evidence>
<dbReference type="RefSeq" id="WP_242969138.1">
    <property type="nucleotide sequence ID" value="NZ_FNUL01000010.1"/>
</dbReference>
<dbReference type="InterPro" id="IPR029035">
    <property type="entry name" value="DHS-like_NAD/FAD-binding_dom"/>
</dbReference>
<evidence type="ECO:0000256" key="1">
    <source>
        <dbReference type="ARBA" id="ARBA00023027"/>
    </source>
</evidence>
<organism evidence="4 5">
    <name type="scientific">Lachnospira multipara</name>
    <dbReference type="NCBI Taxonomy" id="28051"/>
    <lineage>
        <taxon>Bacteria</taxon>
        <taxon>Bacillati</taxon>
        <taxon>Bacillota</taxon>
        <taxon>Clostridia</taxon>
        <taxon>Lachnospirales</taxon>
        <taxon>Lachnospiraceae</taxon>
        <taxon>Lachnospira</taxon>
    </lineage>
</organism>
<reference evidence="4 5" key="1">
    <citation type="submission" date="2016-10" db="EMBL/GenBank/DDBJ databases">
        <authorList>
            <person name="de Groot N.N."/>
        </authorList>
    </citation>
    <scope>NUCLEOTIDE SEQUENCE [LARGE SCALE GENOMIC DNA]</scope>
    <source>
        <strain evidence="4 5">D15d</strain>
    </source>
</reference>
<proteinExistence type="predicted"/>
<dbReference type="EMBL" id="FNUL01000010">
    <property type="protein sequence ID" value="SEF83452.1"/>
    <property type="molecule type" value="Genomic_DNA"/>
</dbReference>
<comment type="caution">
    <text evidence="2">Lacks conserved residue(s) required for the propagation of feature annotation.</text>
</comment>
<evidence type="ECO:0000313" key="5">
    <source>
        <dbReference type="Proteomes" id="UP000236726"/>
    </source>
</evidence>
<evidence type="ECO:0000256" key="2">
    <source>
        <dbReference type="PROSITE-ProRule" id="PRU00236"/>
    </source>
</evidence>
<dbReference type="InterPro" id="IPR026590">
    <property type="entry name" value="Ssirtuin_cat_dom"/>
</dbReference>
<dbReference type="Gene3D" id="3.40.50.1220">
    <property type="entry name" value="TPP-binding domain"/>
    <property type="match status" value="1"/>
</dbReference>
<feature type="domain" description="Deacetylase sirtuin-type" evidence="3">
    <location>
        <begin position="39"/>
        <end position="336"/>
    </location>
</feature>
<gene>
    <name evidence="4" type="ORF">SAMN05216537_11028</name>
</gene>
<sequence length="336" mass="38703">MINFMGKNKPSKLRDGYRETINKGVTAVRYFSPRVSFGKGQIDVNVDKLKVAMDTADAVIIGAGAGLSTAAGFIYNGERFEKYFFDFAKRYGFDEMYTGGFYPFKKKEIFWAYWARYIYINRYLNPPKDTYDKLYSLMEGKDYFVITTNVDHCFQKAKFDKKRLFYTQGDYGLFQSVNPKIRETFDNEDWVMQAMEAQGFEKNEAGVFVASHKENIKMEIPSALIPKCPIDNSDVTTNLRADDSFVEDDGWRKASNAYADFLRRHEGLKVLYLELGVGSNTPVIIKYPFWEMTDANEKATYACINYGESYSPVEIEDRSICIDADVDEILDQLLKN</sequence>
<protein>
    <submittedName>
        <fullName evidence="4">NAD-dependent protein deacetylase, SIR2 family</fullName>
    </submittedName>
</protein>
<dbReference type="SUPFAM" id="SSF52467">
    <property type="entry name" value="DHS-like NAD/FAD-binding domain"/>
    <property type="match status" value="1"/>
</dbReference>
<keyword evidence="5" id="KW-1185">Reference proteome</keyword>
<name>A0A1H5V7U2_9FIRM</name>
<dbReference type="AlphaFoldDB" id="A0A1H5V7U2"/>
<evidence type="ECO:0000313" key="4">
    <source>
        <dbReference type="EMBL" id="SEF83452.1"/>
    </source>
</evidence>
<keyword evidence="1" id="KW-0520">NAD</keyword>
<accession>A0A1H5V7U2</accession>
<dbReference type="Proteomes" id="UP000236726">
    <property type="component" value="Unassembled WGS sequence"/>
</dbReference>
<dbReference type="PROSITE" id="PS50305">
    <property type="entry name" value="SIRTUIN"/>
    <property type="match status" value="1"/>
</dbReference>